<evidence type="ECO:0000256" key="1">
    <source>
        <dbReference type="SAM" id="MobiDB-lite"/>
    </source>
</evidence>
<reference evidence="2 3" key="1">
    <citation type="submission" date="2018-08" db="EMBL/GenBank/DDBJ databases">
        <title>Genome and evolution of the arbuscular mycorrhizal fungus Diversispora epigaea (formerly Glomus versiforme) and its bacterial endosymbionts.</title>
        <authorList>
            <person name="Sun X."/>
            <person name="Fei Z."/>
            <person name="Harrison M."/>
        </authorList>
    </citation>
    <scope>NUCLEOTIDE SEQUENCE [LARGE SCALE GENOMIC DNA]</scope>
    <source>
        <strain evidence="2 3">IT104</strain>
    </source>
</reference>
<feature type="compositionally biased region" description="Polar residues" evidence="1">
    <location>
        <begin position="67"/>
        <end position="76"/>
    </location>
</feature>
<dbReference type="EMBL" id="PQFF01000331">
    <property type="protein sequence ID" value="RHZ59200.1"/>
    <property type="molecule type" value="Genomic_DNA"/>
</dbReference>
<organism evidence="2 3">
    <name type="scientific">Diversispora epigaea</name>
    <dbReference type="NCBI Taxonomy" id="1348612"/>
    <lineage>
        <taxon>Eukaryota</taxon>
        <taxon>Fungi</taxon>
        <taxon>Fungi incertae sedis</taxon>
        <taxon>Mucoromycota</taxon>
        <taxon>Glomeromycotina</taxon>
        <taxon>Glomeromycetes</taxon>
        <taxon>Diversisporales</taxon>
        <taxon>Diversisporaceae</taxon>
        <taxon>Diversispora</taxon>
    </lineage>
</organism>
<comment type="caution">
    <text evidence="2">The sequence shown here is derived from an EMBL/GenBank/DDBJ whole genome shotgun (WGS) entry which is preliminary data.</text>
</comment>
<proteinExistence type="predicted"/>
<feature type="region of interest" description="Disordered" evidence="1">
    <location>
        <begin position="48"/>
        <end position="76"/>
    </location>
</feature>
<accession>A0A397HFJ6</accession>
<feature type="compositionally biased region" description="Basic and acidic residues" evidence="1">
    <location>
        <begin position="53"/>
        <end position="66"/>
    </location>
</feature>
<dbReference type="AlphaFoldDB" id="A0A397HFJ6"/>
<protein>
    <submittedName>
        <fullName evidence="2">Uncharacterized protein</fullName>
    </submittedName>
</protein>
<evidence type="ECO:0000313" key="3">
    <source>
        <dbReference type="Proteomes" id="UP000266861"/>
    </source>
</evidence>
<name>A0A397HFJ6_9GLOM</name>
<keyword evidence="3" id="KW-1185">Reference proteome</keyword>
<sequence>MDIPKSMQELEFKNMLVNKFGKITSCTMSTCIRKLMKKKDFGKYGRRAINGHSELENNKAERRGDEQNTQSNCQHS</sequence>
<gene>
    <name evidence="2" type="ORF">Glove_365g83</name>
</gene>
<dbReference type="Proteomes" id="UP000266861">
    <property type="component" value="Unassembled WGS sequence"/>
</dbReference>
<evidence type="ECO:0000313" key="2">
    <source>
        <dbReference type="EMBL" id="RHZ59200.1"/>
    </source>
</evidence>